<dbReference type="PANTHER" id="PTHR22642">
    <property type="entry name" value="IMIDAZOLONEPROPIONASE"/>
    <property type="match status" value="1"/>
</dbReference>
<dbReference type="SUPFAM" id="SSF51338">
    <property type="entry name" value="Composite domain of metallo-dependent hydrolases"/>
    <property type="match status" value="1"/>
</dbReference>
<dbReference type="InterPro" id="IPR032466">
    <property type="entry name" value="Metal_Hydrolase"/>
</dbReference>
<feature type="domain" description="Amidohydrolase 3" evidence="1">
    <location>
        <begin position="64"/>
        <end position="545"/>
    </location>
</feature>
<dbReference type="SUPFAM" id="SSF51556">
    <property type="entry name" value="Metallo-dependent hydrolases"/>
    <property type="match status" value="1"/>
</dbReference>
<name>A0ABP9IEV9_9ACTN</name>
<dbReference type="InterPro" id="IPR013108">
    <property type="entry name" value="Amidohydro_3"/>
</dbReference>
<dbReference type="CDD" id="cd01300">
    <property type="entry name" value="YtcJ_like"/>
    <property type="match status" value="1"/>
</dbReference>
<dbReference type="Pfam" id="PF07969">
    <property type="entry name" value="Amidohydro_3"/>
    <property type="match status" value="1"/>
</dbReference>
<gene>
    <name evidence="2" type="ORF">GCM10023205_82000</name>
</gene>
<dbReference type="Gene3D" id="2.30.40.10">
    <property type="entry name" value="Urease, subunit C, domain 1"/>
    <property type="match status" value="1"/>
</dbReference>
<evidence type="ECO:0000313" key="3">
    <source>
        <dbReference type="Proteomes" id="UP001500466"/>
    </source>
</evidence>
<evidence type="ECO:0000313" key="2">
    <source>
        <dbReference type="EMBL" id="GAA4996397.1"/>
    </source>
</evidence>
<dbReference type="InterPro" id="IPR033932">
    <property type="entry name" value="YtcJ-like"/>
</dbReference>
<dbReference type="Proteomes" id="UP001500466">
    <property type="component" value="Unassembled WGS sequence"/>
</dbReference>
<dbReference type="EMBL" id="BAABHS010000061">
    <property type="protein sequence ID" value="GAA4996397.1"/>
    <property type="molecule type" value="Genomic_DNA"/>
</dbReference>
<dbReference type="Gene3D" id="3.10.310.70">
    <property type="match status" value="1"/>
</dbReference>
<dbReference type="PANTHER" id="PTHR22642:SF2">
    <property type="entry name" value="PROTEIN LONG AFTER FAR-RED 3"/>
    <property type="match status" value="1"/>
</dbReference>
<organism evidence="2 3">
    <name type="scientific">Yinghuangia aomiensis</name>
    <dbReference type="NCBI Taxonomy" id="676205"/>
    <lineage>
        <taxon>Bacteria</taxon>
        <taxon>Bacillati</taxon>
        <taxon>Actinomycetota</taxon>
        <taxon>Actinomycetes</taxon>
        <taxon>Kitasatosporales</taxon>
        <taxon>Streptomycetaceae</taxon>
        <taxon>Yinghuangia</taxon>
    </lineage>
</organism>
<keyword evidence="3" id="KW-1185">Reference proteome</keyword>
<dbReference type="RefSeq" id="WP_345680987.1">
    <property type="nucleotide sequence ID" value="NZ_BAABHS010000061.1"/>
</dbReference>
<reference evidence="3" key="1">
    <citation type="journal article" date="2019" name="Int. J. Syst. Evol. Microbiol.">
        <title>The Global Catalogue of Microorganisms (GCM) 10K type strain sequencing project: providing services to taxonomists for standard genome sequencing and annotation.</title>
        <authorList>
            <consortium name="The Broad Institute Genomics Platform"/>
            <consortium name="The Broad Institute Genome Sequencing Center for Infectious Disease"/>
            <person name="Wu L."/>
            <person name="Ma J."/>
        </authorList>
    </citation>
    <scope>NUCLEOTIDE SEQUENCE [LARGE SCALE GENOMIC DNA]</scope>
    <source>
        <strain evidence="3">JCM 17986</strain>
    </source>
</reference>
<protein>
    <submittedName>
        <fullName evidence="2">Amidohydrolase</fullName>
    </submittedName>
</protein>
<accession>A0ABP9IEV9</accession>
<dbReference type="InterPro" id="IPR011059">
    <property type="entry name" value="Metal-dep_hydrolase_composite"/>
</dbReference>
<proteinExistence type="predicted"/>
<sequence length="550" mass="57776">MSNPAPHRTVPHNGTSADLVVVGARVLTQDPDRPLATAVAVRGGRIVAVGDDADVRPFVTARTEVLDAAGQVVTPGLTDCHQHPVHGSEMARGISLVGATTLPELRARLAAHAAALGPEDWIVGYGGEYGAFAGGVMHRDLIDDAVGGRPAHLTMSDAHTALMSTEGLRRAGITGPRAFADRSEIVCDDRGPTGELHEMSATALGYAAVPPMPAEELATRVEALFAEQGKLGVTGVHVLDDGPGTAATLAALDAAGRLGMRVRFAPWCPPGEVDNLAQRISDLRGLLAGASKVRLAAVKFFADGAIDGGGAWLHEPDCCGQSRESQWRDTARYDDAVRIAAANGLPAWTHAIGDRAVARTLDTYAGVAAPAGTRHRIEHAEVLQDAEIGRFAALDVVASMQPTHMDWSLPDYSDNWSTRVGPRRWDLAWRYADILRSGGRVALGSDWPVAAFDPRRTLAGAQLRRPAGERGRAPYGASQAIGAAQALAGYTTEAAYAAGEEHVAGRIAVGCYADLTVFADDPTRCAPDDVADLPVTATIVDGRFTHRTAA</sequence>
<dbReference type="Gene3D" id="3.20.20.140">
    <property type="entry name" value="Metal-dependent hydrolases"/>
    <property type="match status" value="1"/>
</dbReference>
<evidence type="ECO:0000259" key="1">
    <source>
        <dbReference type="Pfam" id="PF07969"/>
    </source>
</evidence>
<comment type="caution">
    <text evidence="2">The sequence shown here is derived from an EMBL/GenBank/DDBJ whole genome shotgun (WGS) entry which is preliminary data.</text>
</comment>